<protein>
    <recommendedName>
        <fullName evidence="3">Single domain-containing protein</fullName>
    </recommendedName>
</protein>
<proteinExistence type="evidence at transcript level"/>
<dbReference type="EMBL" id="JO845165">
    <property type="protein sequence ID" value="AEO36782.1"/>
    <property type="molecule type" value="mRNA"/>
</dbReference>
<evidence type="ECO:0000256" key="1">
    <source>
        <dbReference type="SAM" id="SignalP"/>
    </source>
</evidence>
<feature type="signal peptide" evidence="1">
    <location>
        <begin position="1"/>
        <end position="21"/>
    </location>
</feature>
<organism evidence="2">
    <name type="scientific">Amblyomma maculatum</name>
    <name type="common">Gulf Coast tick</name>
    <dbReference type="NCBI Taxonomy" id="34609"/>
    <lineage>
        <taxon>Eukaryota</taxon>
        <taxon>Metazoa</taxon>
        <taxon>Ecdysozoa</taxon>
        <taxon>Arthropoda</taxon>
        <taxon>Chelicerata</taxon>
        <taxon>Arachnida</taxon>
        <taxon>Acari</taxon>
        <taxon>Parasitiformes</taxon>
        <taxon>Ixodida</taxon>
        <taxon>Ixodoidea</taxon>
        <taxon>Ixodidae</taxon>
        <taxon>Amblyomminae</taxon>
        <taxon>Amblyomma</taxon>
    </lineage>
</organism>
<feature type="chain" id="PRO_5003447873" description="Single domain-containing protein" evidence="1">
    <location>
        <begin position="22"/>
        <end position="161"/>
    </location>
</feature>
<dbReference type="AlphaFoldDB" id="G3MTG4"/>
<evidence type="ECO:0008006" key="3">
    <source>
        <dbReference type="Google" id="ProtNLM"/>
    </source>
</evidence>
<name>G3MTG4_AMBMU</name>
<evidence type="ECO:0000313" key="2">
    <source>
        <dbReference type="EMBL" id="AEO36782.1"/>
    </source>
</evidence>
<sequence length="161" mass="18331">MRAFTLLGALLAWLSHRPVEGIHNLRRITVSNPNIPKGICAYYPYFINGTLDLPGKCQKLTCYYRQGRIEIEECQLLEHGCVRVKPDAAFPHCCETKCLPRTNPYCTAPGGVLIPNGGSWTSRNPCMRYTCNDGRLETQKCSRRRRSIERLFAVRPAFNLK</sequence>
<reference evidence="2" key="1">
    <citation type="journal article" date="2011" name="PLoS ONE">
        <title>A deep insight into the sialotranscriptome of the gulf coast tick, Amblyomma maculatum.</title>
        <authorList>
            <person name="Karim S."/>
            <person name="Singh P."/>
            <person name="Ribeiro J.M."/>
        </authorList>
    </citation>
    <scope>NUCLEOTIDE SEQUENCE</scope>
    <source>
        <tissue evidence="2">Salivary gland</tissue>
    </source>
</reference>
<keyword evidence="1" id="KW-0732">Signal</keyword>
<accession>G3MTG4</accession>